<protein>
    <submittedName>
        <fullName evidence="6">Signal transduction histidine kinase</fullName>
    </submittedName>
</protein>
<feature type="transmembrane region" description="Helical" evidence="4">
    <location>
        <begin position="79"/>
        <end position="99"/>
    </location>
</feature>
<dbReference type="SUPFAM" id="SSF55874">
    <property type="entry name" value="ATPase domain of HSP90 chaperone/DNA topoisomerase II/histidine kinase"/>
    <property type="match status" value="1"/>
</dbReference>
<accession>A0ABU1ML95</accession>
<evidence type="ECO:0000256" key="4">
    <source>
        <dbReference type="SAM" id="Phobius"/>
    </source>
</evidence>
<gene>
    <name evidence="6" type="ORF">J2792_001982</name>
</gene>
<keyword evidence="2 6" id="KW-0418">Kinase</keyword>
<evidence type="ECO:0000256" key="3">
    <source>
        <dbReference type="ARBA" id="ARBA00023012"/>
    </source>
</evidence>
<dbReference type="InterPro" id="IPR011712">
    <property type="entry name" value="Sig_transdc_His_kin_sub3_dim/P"/>
</dbReference>
<evidence type="ECO:0000313" key="6">
    <source>
        <dbReference type="EMBL" id="MDR6511110.1"/>
    </source>
</evidence>
<proteinExistence type="predicted"/>
<feature type="domain" description="Signal transduction histidine kinase subgroup 3 dimerisation and phosphoacceptor" evidence="5">
    <location>
        <begin position="357"/>
        <end position="422"/>
    </location>
</feature>
<dbReference type="CDD" id="cd16917">
    <property type="entry name" value="HATPase_UhpB-NarQ-NarX-like"/>
    <property type="match status" value="1"/>
</dbReference>
<dbReference type="Pfam" id="PF07730">
    <property type="entry name" value="HisKA_3"/>
    <property type="match status" value="1"/>
</dbReference>
<keyword evidence="4" id="KW-0472">Membrane</keyword>
<keyword evidence="4" id="KW-1133">Transmembrane helix</keyword>
<keyword evidence="1" id="KW-0808">Transferase</keyword>
<name>A0ABU1ML95_9SPHN</name>
<dbReference type="InterPro" id="IPR050482">
    <property type="entry name" value="Sensor_HK_TwoCompSys"/>
</dbReference>
<dbReference type="Gene3D" id="3.30.565.10">
    <property type="entry name" value="Histidine kinase-like ATPase, C-terminal domain"/>
    <property type="match status" value="1"/>
</dbReference>
<keyword evidence="4" id="KW-0812">Transmembrane</keyword>
<organism evidence="6 7">
    <name type="scientific">Novosphingobium capsulatum</name>
    <dbReference type="NCBI Taxonomy" id="13688"/>
    <lineage>
        <taxon>Bacteria</taxon>
        <taxon>Pseudomonadati</taxon>
        <taxon>Pseudomonadota</taxon>
        <taxon>Alphaproteobacteria</taxon>
        <taxon>Sphingomonadales</taxon>
        <taxon>Sphingomonadaceae</taxon>
        <taxon>Novosphingobium</taxon>
    </lineage>
</organism>
<keyword evidence="7" id="KW-1185">Reference proteome</keyword>
<comment type="caution">
    <text evidence="6">The sequence shown here is derived from an EMBL/GenBank/DDBJ whole genome shotgun (WGS) entry which is preliminary data.</text>
</comment>
<evidence type="ECO:0000313" key="7">
    <source>
        <dbReference type="Proteomes" id="UP001184150"/>
    </source>
</evidence>
<dbReference type="EMBL" id="JAVDRD010000004">
    <property type="protein sequence ID" value="MDR6511110.1"/>
    <property type="molecule type" value="Genomic_DNA"/>
</dbReference>
<dbReference type="GO" id="GO:0016301">
    <property type="term" value="F:kinase activity"/>
    <property type="evidence" value="ECO:0007669"/>
    <property type="project" value="UniProtKB-KW"/>
</dbReference>
<dbReference type="PANTHER" id="PTHR24421">
    <property type="entry name" value="NITRATE/NITRITE SENSOR PROTEIN NARX-RELATED"/>
    <property type="match status" value="1"/>
</dbReference>
<keyword evidence="3" id="KW-0902">Two-component regulatory system</keyword>
<feature type="transmembrane region" description="Helical" evidence="4">
    <location>
        <begin position="105"/>
        <end position="124"/>
    </location>
</feature>
<dbReference type="Proteomes" id="UP001184150">
    <property type="component" value="Unassembled WGS sequence"/>
</dbReference>
<evidence type="ECO:0000259" key="5">
    <source>
        <dbReference type="Pfam" id="PF07730"/>
    </source>
</evidence>
<feature type="transmembrane region" description="Helical" evidence="4">
    <location>
        <begin position="21"/>
        <end position="41"/>
    </location>
</feature>
<dbReference type="Gene3D" id="1.20.5.1930">
    <property type="match status" value="1"/>
</dbReference>
<evidence type="ECO:0000256" key="1">
    <source>
        <dbReference type="ARBA" id="ARBA00022679"/>
    </source>
</evidence>
<sequence length="554" mass="58757">MTGATSPHHGMNAAGVRSRSGLFLAAIRALIACLFTLWLWIAPPHAVLGGTQPAFLFEGYLVFAMVMLAIAWRSWWFEFRLGGLAFFIDALTMLIGLAATEAVTFDFFSAFLTFYAFLTLTSLARWSRRNAMLAAVGLALCFLVAGLAVDWAGVPIDTTKFLRRLSTLGVLSLLLAWFVQGRQRPALPRPDPADSLPGNAGDDAVLPAQVLAYAMGLCQAQGGLLAWAAAAEPHPRVHAAGSAARPAAIPPLPPPQATPMLFDRARGRALCLTASGRLVARSHPDWPALVMAGTEDEGLSIPLSGRTGRGQLVLYGMPGLNADDLVLAQALAREVAAALDDEEARALAREVAMARLRGQIATDLHDSVVQTLAGARFRLEALRLDQGENPATPASHAIAEICESIAGEQDHVRAIIAQLRHGQILPGQRDIHAEIAALARQLSRHWHVAISPTPAPAPLPVSTALVYECQHLVREGVANAVRHGQARTITIDLAERDGALCLAISDDGQGFAGPPPHALPASLATRAAALGGSFALETRAGHTCLLFTLPLDLS</sequence>
<dbReference type="InterPro" id="IPR036890">
    <property type="entry name" value="HATPase_C_sf"/>
</dbReference>
<evidence type="ECO:0000256" key="2">
    <source>
        <dbReference type="ARBA" id="ARBA00022777"/>
    </source>
</evidence>
<dbReference type="RefSeq" id="WP_309805066.1">
    <property type="nucleotide sequence ID" value="NZ_JAVDRD010000004.1"/>
</dbReference>
<feature type="transmembrane region" description="Helical" evidence="4">
    <location>
        <begin position="131"/>
        <end position="149"/>
    </location>
</feature>
<reference evidence="6 7" key="1">
    <citation type="submission" date="2023-07" db="EMBL/GenBank/DDBJ databases">
        <title>Sorghum-associated microbial communities from plants grown in Nebraska, USA.</title>
        <authorList>
            <person name="Schachtman D."/>
        </authorList>
    </citation>
    <scope>NUCLEOTIDE SEQUENCE [LARGE SCALE GENOMIC DNA]</scope>
    <source>
        <strain evidence="6 7">DS1027</strain>
    </source>
</reference>
<feature type="transmembrane region" description="Helical" evidence="4">
    <location>
        <begin position="53"/>
        <end position="72"/>
    </location>
</feature>